<dbReference type="eggNOG" id="ENOG502RFI6">
    <property type="taxonomic scope" value="Eukaryota"/>
</dbReference>
<dbReference type="GeneID" id="19976023"/>
<proteinExistence type="predicted"/>
<reference evidence="2 3" key="1">
    <citation type="submission" date="2013-03" db="EMBL/GenBank/DDBJ databases">
        <title>The Genome Sequence of Phialophora europaea CBS 101466.</title>
        <authorList>
            <consortium name="The Broad Institute Genomics Platform"/>
            <person name="Cuomo C."/>
            <person name="de Hoog S."/>
            <person name="Gorbushina A."/>
            <person name="Walker B."/>
            <person name="Young S.K."/>
            <person name="Zeng Q."/>
            <person name="Gargeya S."/>
            <person name="Fitzgerald M."/>
            <person name="Haas B."/>
            <person name="Abouelleil A."/>
            <person name="Allen A.W."/>
            <person name="Alvarado L."/>
            <person name="Arachchi H.M."/>
            <person name="Berlin A.M."/>
            <person name="Chapman S.B."/>
            <person name="Gainer-Dewar J."/>
            <person name="Goldberg J."/>
            <person name="Griggs A."/>
            <person name="Gujja S."/>
            <person name="Hansen M."/>
            <person name="Howarth C."/>
            <person name="Imamovic A."/>
            <person name="Ireland A."/>
            <person name="Larimer J."/>
            <person name="McCowan C."/>
            <person name="Murphy C."/>
            <person name="Pearson M."/>
            <person name="Poon T.W."/>
            <person name="Priest M."/>
            <person name="Roberts A."/>
            <person name="Saif S."/>
            <person name="Shea T."/>
            <person name="Sisk P."/>
            <person name="Sykes S."/>
            <person name="Wortman J."/>
            <person name="Nusbaum C."/>
            <person name="Birren B."/>
        </authorList>
    </citation>
    <scope>NUCLEOTIDE SEQUENCE [LARGE SCALE GENOMIC DNA]</scope>
    <source>
        <strain evidence="2 3">CBS 101466</strain>
    </source>
</reference>
<evidence type="ECO:0000256" key="1">
    <source>
        <dbReference type="SAM" id="MobiDB-lite"/>
    </source>
</evidence>
<dbReference type="STRING" id="1220924.W2RIV4"/>
<evidence type="ECO:0008006" key="4">
    <source>
        <dbReference type="Google" id="ProtNLM"/>
    </source>
</evidence>
<feature type="compositionally biased region" description="Polar residues" evidence="1">
    <location>
        <begin position="11"/>
        <end position="20"/>
    </location>
</feature>
<keyword evidence="3" id="KW-1185">Reference proteome</keyword>
<dbReference type="AlphaFoldDB" id="W2RIV4"/>
<protein>
    <recommendedName>
        <fullName evidence="4">Transcription factor domain-containing protein</fullName>
    </recommendedName>
</protein>
<dbReference type="OrthoDB" id="4158087at2759"/>
<dbReference type="PANTHER" id="PTHR37540:SF5">
    <property type="entry name" value="TRANSCRIPTION FACTOR DOMAIN-CONTAINING PROTEIN"/>
    <property type="match status" value="1"/>
</dbReference>
<organism evidence="2 3">
    <name type="scientific">Cyphellophora europaea (strain CBS 101466)</name>
    <name type="common">Phialophora europaea</name>
    <dbReference type="NCBI Taxonomy" id="1220924"/>
    <lineage>
        <taxon>Eukaryota</taxon>
        <taxon>Fungi</taxon>
        <taxon>Dikarya</taxon>
        <taxon>Ascomycota</taxon>
        <taxon>Pezizomycotina</taxon>
        <taxon>Eurotiomycetes</taxon>
        <taxon>Chaetothyriomycetidae</taxon>
        <taxon>Chaetothyriales</taxon>
        <taxon>Cyphellophoraceae</taxon>
        <taxon>Cyphellophora</taxon>
    </lineage>
</organism>
<dbReference type="HOGENOM" id="CLU_032227_3_0_1"/>
<evidence type="ECO:0000313" key="3">
    <source>
        <dbReference type="Proteomes" id="UP000030752"/>
    </source>
</evidence>
<dbReference type="InParanoid" id="W2RIV4"/>
<dbReference type="RefSeq" id="XP_008721225.1">
    <property type="nucleotide sequence ID" value="XM_008723003.1"/>
</dbReference>
<accession>W2RIV4</accession>
<feature type="region of interest" description="Disordered" evidence="1">
    <location>
        <begin position="1"/>
        <end position="76"/>
    </location>
</feature>
<dbReference type="PANTHER" id="PTHR37540">
    <property type="entry name" value="TRANSCRIPTION FACTOR (ACR-2), PUTATIVE-RELATED-RELATED"/>
    <property type="match status" value="1"/>
</dbReference>
<dbReference type="VEuPathDB" id="FungiDB:HMPREF1541_08684"/>
<dbReference type="Proteomes" id="UP000030752">
    <property type="component" value="Unassembled WGS sequence"/>
</dbReference>
<sequence>MATFQIPTPARTPTSPPESSTRVKKKQATSYKAIKFKPWKPAGSPRPHDKARGGTHKWRLDRDQRQQPRLNQRIDDDVSALDEEDAQPVVNTKYSYALPSPLQRLPQNGHRQDPFVILPLEATPFVTSSLDFFLATCVPENRNSEWLVGRPNPHMALLFPFMLKNAMLFETITTLCQGSILLSQGKKVEDDQAFVYHRAHAMKTITQNLTSSDGLSDASILSVAMILTLEYLLGNVAAVAAHLSGIQRMAEMRKDLDGSTPWKRFVKAGIVAYQSLGSFITGEPMSIPGSSGGFVKEAFVELELDKPLAYPRLPFSPELCTVLARLPSGFAEMSLSGNISQQTMKFIAFTNATTSYRESQDTFDERLDHEVHIMLSALQRMSMMQATTIERHLYCGLLAYAFQLRQLRPLNLFHDPQLRDFIRLLRNHEKPDSARGQELMVWISIAAAGALNLRIIALPGSSEVLDRMFQLYPSATSWSYVEPLLKSYFWTTKIGEHWNKCWAAGLERWRKIEKRVTQPMKVELVYPGNAIAARTEEDGEESVSYEAMMAHHRGAVYSIASMMEAARKCPFQSRLGPSIEGAHRMIAQPTDAAASEG</sequence>
<dbReference type="EMBL" id="KB822725">
    <property type="protein sequence ID" value="ETN36407.1"/>
    <property type="molecule type" value="Genomic_DNA"/>
</dbReference>
<feature type="compositionally biased region" description="Basic and acidic residues" evidence="1">
    <location>
        <begin position="46"/>
        <end position="76"/>
    </location>
</feature>
<evidence type="ECO:0000313" key="2">
    <source>
        <dbReference type="EMBL" id="ETN36407.1"/>
    </source>
</evidence>
<gene>
    <name evidence="2" type="ORF">HMPREF1541_08684</name>
</gene>
<name>W2RIV4_CYPE1</name>